<dbReference type="NCBIfam" id="TIGR02946">
    <property type="entry name" value="acyl_WS_DGAT"/>
    <property type="match status" value="1"/>
</dbReference>
<evidence type="ECO:0000313" key="14">
    <source>
        <dbReference type="EMBL" id="QFU75161.1"/>
    </source>
</evidence>
<name>A0A5P9NH87_9GAMM</name>
<reference evidence="14 15" key="1">
    <citation type="submission" date="2019-02" db="EMBL/GenBank/DDBJ databases">
        <authorList>
            <person name="Li S.-H."/>
        </authorList>
    </citation>
    <scope>NUCLEOTIDE SEQUENCE [LARGE SCALE GENOMIC DNA]</scope>
    <source>
        <strain evidence="14 15">IMCC14385</strain>
    </source>
</reference>
<evidence type="ECO:0000256" key="5">
    <source>
        <dbReference type="ARBA" id="ARBA00022516"/>
    </source>
</evidence>
<evidence type="ECO:0000256" key="10">
    <source>
        <dbReference type="ARBA" id="ARBA00048109"/>
    </source>
</evidence>
<dbReference type="UniPathway" id="UPA00282"/>
<dbReference type="InterPro" id="IPR009721">
    <property type="entry name" value="O-acyltransferase_WSD1_C"/>
</dbReference>
<gene>
    <name evidence="14" type="ORF">EY643_05575</name>
</gene>
<organism evidence="14 15">
    <name type="scientific">Halioglobus maricola</name>
    <dbReference type="NCBI Taxonomy" id="2601894"/>
    <lineage>
        <taxon>Bacteria</taxon>
        <taxon>Pseudomonadati</taxon>
        <taxon>Pseudomonadota</taxon>
        <taxon>Gammaproteobacteria</taxon>
        <taxon>Cellvibrionales</taxon>
        <taxon>Halieaceae</taxon>
        <taxon>Halioglobus</taxon>
    </lineage>
</organism>
<comment type="similarity">
    <text evidence="3">Belongs to the long-chain O-acyltransferase family.</text>
</comment>
<keyword evidence="7" id="KW-0319">Glycerol metabolism</keyword>
<dbReference type="GO" id="GO:0005886">
    <property type="term" value="C:plasma membrane"/>
    <property type="evidence" value="ECO:0007669"/>
    <property type="project" value="TreeGrafter"/>
</dbReference>
<dbReference type="GO" id="GO:0071731">
    <property type="term" value="P:response to nitric oxide"/>
    <property type="evidence" value="ECO:0007669"/>
    <property type="project" value="TreeGrafter"/>
</dbReference>
<evidence type="ECO:0000256" key="8">
    <source>
        <dbReference type="ARBA" id="ARBA00023098"/>
    </source>
</evidence>
<dbReference type="InterPro" id="IPR023213">
    <property type="entry name" value="CAT-like_dom_sf"/>
</dbReference>
<keyword evidence="6 14" id="KW-0808">Transferase</keyword>
<dbReference type="InterPro" id="IPR014292">
    <property type="entry name" value="Acyl_transf_WS/DGAT"/>
</dbReference>
<evidence type="ECO:0000259" key="12">
    <source>
        <dbReference type="Pfam" id="PF03007"/>
    </source>
</evidence>
<keyword evidence="9 14" id="KW-0012">Acyltransferase</keyword>
<evidence type="ECO:0000256" key="2">
    <source>
        <dbReference type="ARBA" id="ARBA00005189"/>
    </source>
</evidence>
<dbReference type="InterPro" id="IPR004255">
    <property type="entry name" value="O-acyltransferase_WSD1_N"/>
</dbReference>
<dbReference type="Pfam" id="PF06974">
    <property type="entry name" value="WS_DGAT_C"/>
    <property type="match status" value="1"/>
</dbReference>
<accession>A0A5P9NH87</accession>
<dbReference type="KEGG" id="halc:EY643_05575"/>
<comment type="catalytic activity">
    <reaction evidence="10">
        <text>an acyl-CoA + a 1,2-diacyl-sn-glycerol = a triacyl-sn-glycerol + CoA</text>
        <dbReference type="Rhea" id="RHEA:10868"/>
        <dbReference type="ChEBI" id="CHEBI:17815"/>
        <dbReference type="ChEBI" id="CHEBI:57287"/>
        <dbReference type="ChEBI" id="CHEBI:58342"/>
        <dbReference type="ChEBI" id="CHEBI:64615"/>
        <dbReference type="EC" id="2.3.1.20"/>
    </reaction>
</comment>
<dbReference type="AlphaFoldDB" id="A0A5P9NH87"/>
<protein>
    <recommendedName>
        <fullName evidence="4">diacylglycerol O-acyltransferase</fullName>
        <ecNumber evidence="4">2.3.1.20</ecNumber>
    </recommendedName>
</protein>
<dbReference type="EMBL" id="CP036422">
    <property type="protein sequence ID" value="QFU75161.1"/>
    <property type="molecule type" value="Genomic_DNA"/>
</dbReference>
<dbReference type="GO" id="GO:0051701">
    <property type="term" value="P:biological process involved in interaction with host"/>
    <property type="evidence" value="ECO:0007669"/>
    <property type="project" value="TreeGrafter"/>
</dbReference>
<dbReference type="GO" id="GO:0001666">
    <property type="term" value="P:response to hypoxia"/>
    <property type="evidence" value="ECO:0007669"/>
    <property type="project" value="TreeGrafter"/>
</dbReference>
<dbReference type="GO" id="GO:0019432">
    <property type="term" value="P:triglyceride biosynthetic process"/>
    <property type="evidence" value="ECO:0007669"/>
    <property type="project" value="UniProtKB-UniPathway"/>
</dbReference>
<dbReference type="InterPro" id="IPR045034">
    <property type="entry name" value="O-acyltransferase_WSD1-like"/>
</dbReference>
<evidence type="ECO:0000256" key="4">
    <source>
        <dbReference type="ARBA" id="ARBA00013244"/>
    </source>
</evidence>
<feature type="domain" description="O-acyltransferase WSD1-like N-terminal" evidence="12">
    <location>
        <begin position="4"/>
        <end position="273"/>
    </location>
</feature>
<evidence type="ECO:0000256" key="3">
    <source>
        <dbReference type="ARBA" id="ARBA00009587"/>
    </source>
</evidence>
<evidence type="ECO:0000256" key="9">
    <source>
        <dbReference type="ARBA" id="ARBA00023315"/>
    </source>
</evidence>
<evidence type="ECO:0000259" key="13">
    <source>
        <dbReference type="Pfam" id="PF06974"/>
    </source>
</evidence>
<dbReference type="RefSeq" id="WP_152661267.1">
    <property type="nucleotide sequence ID" value="NZ_CP036422.1"/>
</dbReference>
<feature type="compositionally biased region" description="Basic residues" evidence="11">
    <location>
        <begin position="471"/>
        <end position="488"/>
    </location>
</feature>
<dbReference type="PANTHER" id="PTHR31650:SF1">
    <property type="entry name" value="WAX ESTER SYNTHASE_DIACYLGLYCEROL ACYLTRANSFERASE 4-RELATED"/>
    <property type="match status" value="1"/>
</dbReference>
<dbReference type="EC" id="2.3.1.20" evidence="4"/>
<feature type="region of interest" description="Disordered" evidence="11">
    <location>
        <begin position="468"/>
        <end position="488"/>
    </location>
</feature>
<dbReference type="OrthoDB" id="9810950at2"/>
<evidence type="ECO:0000256" key="7">
    <source>
        <dbReference type="ARBA" id="ARBA00022798"/>
    </source>
</evidence>
<dbReference type="Proteomes" id="UP000326287">
    <property type="component" value="Chromosome"/>
</dbReference>
<dbReference type="Gene3D" id="3.30.559.10">
    <property type="entry name" value="Chloramphenicol acetyltransferase-like domain"/>
    <property type="match status" value="1"/>
</dbReference>
<comment type="pathway">
    <text evidence="1">Glycerolipid metabolism; triacylglycerol biosynthesis.</text>
</comment>
<comment type="pathway">
    <text evidence="2">Lipid metabolism.</text>
</comment>
<dbReference type="SUPFAM" id="SSF52777">
    <property type="entry name" value="CoA-dependent acyltransferases"/>
    <property type="match status" value="1"/>
</dbReference>
<evidence type="ECO:0000256" key="6">
    <source>
        <dbReference type="ARBA" id="ARBA00022679"/>
    </source>
</evidence>
<dbReference type="PANTHER" id="PTHR31650">
    <property type="entry name" value="O-ACYLTRANSFERASE (WSD1-LIKE) FAMILY PROTEIN"/>
    <property type="match status" value="1"/>
</dbReference>
<feature type="domain" description="O-acyltransferase WSD1 C-terminal" evidence="13">
    <location>
        <begin position="314"/>
        <end position="464"/>
    </location>
</feature>
<proteinExistence type="inferred from homology"/>
<dbReference type="GO" id="GO:0004144">
    <property type="term" value="F:diacylglycerol O-acyltransferase activity"/>
    <property type="evidence" value="ECO:0007669"/>
    <property type="project" value="UniProtKB-EC"/>
</dbReference>
<dbReference type="GO" id="GO:0006071">
    <property type="term" value="P:glycerol metabolic process"/>
    <property type="evidence" value="ECO:0007669"/>
    <property type="project" value="UniProtKB-KW"/>
</dbReference>
<sequence length="488" mass="54190">MEKLSEMDASFVHQESNRTPMHISPVVIYDQSSRENGKVRFKEILDVFRRNLHKSSIFRRKLAGGAMGLDTPYWVEDPDFDLEFHVRHIALPKPGDWRQFCILLSRLQSRGLDMRRPLWEAYVIEGLNDVEGLPDNSFALMLKVHHAAIDGVSGAEIITAIHSLSAELDTAPIVDDWEGETDPSLAKVWREAYMTNLRRPATFYRKVRQLVPAVVRANKATHEDDTEGRTPMVRTRFNGEVSSTRVTDTLVMQLDDVKTIRKAVDGATVNDVILAIVGGGMRRYLEDKDELPETSLSCSAPISMRSARGSESHGNQVSQMTISLGTDVKAPLKRLAAIQHSSVHSKEYSEALGTSVIMDVSEVMVPQLMGWSMRATSRAAARAGVPLPTHTVVSNVPGPQFPLYLAGAKVHMMMGMGVLLDMMGLFHAVISGAGKITINATSTREMMPDPGFYRDCLEASFKELLKAAQAKQRKPRAKAKAKKKPRKS</sequence>
<keyword evidence="8" id="KW-0443">Lipid metabolism</keyword>
<dbReference type="Pfam" id="PF03007">
    <property type="entry name" value="WS_DGAT_cat"/>
    <property type="match status" value="1"/>
</dbReference>
<keyword evidence="15" id="KW-1185">Reference proteome</keyword>
<keyword evidence="5" id="KW-0444">Lipid biosynthesis</keyword>
<evidence type="ECO:0000256" key="1">
    <source>
        <dbReference type="ARBA" id="ARBA00004771"/>
    </source>
</evidence>
<evidence type="ECO:0000256" key="11">
    <source>
        <dbReference type="SAM" id="MobiDB-lite"/>
    </source>
</evidence>
<evidence type="ECO:0000313" key="15">
    <source>
        <dbReference type="Proteomes" id="UP000326287"/>
    </source>
</evidence>